<name>A0A6J4N759_9BACT</name>
<evidence type="ECO:0000313" key="3">
    <source>
        <dbReference type="EMBL" id="CAA9379917.1"/>
    </source>
</evidence>
<protein>
    <recommendedName>
        <fullName evidence="4">DUF3108 domain-containing protein</fullName>
    </recommendedName>
</protein>
<keyword evidence="2" id="KW-0732">Signal</keyword>
<organism evidence="3">
    <name type="scientific">uncultured Gemmatimonadota bacterium</name>
    <dbReference type="NCBI Taxonomy" id="203437"/>
    <lineage>
        <taxon>Bacteria</taxon>
        <taxon>Pseudomonadati</taxon>
        <taxon>Gemmatimonadota</taxon>
        <taxon>environmental samples</taxon>
    </lineage>
</organism>
<evidence type="ECO:0000256" key="1">
    <source>
        <dbReference type="SAM" id="MobiDB-lite"/>
    </source>
</evidence>
<feature type="chain" id="PRO_5026680923" description="DUF3108 domain-containing protein" evidence="2">
    <location>
        <begin position="25"/>
        <end position="145"/>
    </location>
</feature>
<accession>A0A6J4N759</accession>
<dbReference type="InterPro" id="IPR021457">
    <property type="entry name" value="DUF3108"/>
</dbReference>
<feature type="signal peptide" evidence="2">
    <location>
        <begin position="1"/>
        <end position="24"/>
    </location>
</feature>
<evidence type="ECO:0008006" key="4">
    <source>
        <dbReference type="Google" id="ProtNLM"/>
    </source>
</evidence>
<proteinExistence type="predicted"/>
<sequence length="145" mass="15890">MRLATIIVGIIASGVLASVSATQAATPAVVPFGAGERANYQVRLAGVNVGRGSMEVLGIKTVDGRPTYHTRFRVAGGVPLARVDDNFESWIDVAGLFSRRFKQDQKEVRFQRSRAFDFFPERRTFRRTDGSGETGTLPTDEPLDD</sequence>
<feature type="non-terminal residue" evidence="3">
    <location>
        <position position="145"/>
    </location>
</feature>
<dbReference type="EMBL" id="CADCTV010001112">
    <property type="protein sequence ID" value="CAA9379917.1"/>
    <property type="molecule type" value="Genomic_DNA"/>
</dbReference>
<gene>
    <name evidence="3" type="ORF">AVDCRST_MAG89-5296</name>
</gene>
<feature type="region of interest" description="Disordered" evidence="1">
    <location>
        <begin position="125"/>
        <end position="145"/>
    </location>
</feature>
<dbReference type="AlphaFoldDB" id="A0A6J4N759"/>
<reference evidence="3" key="1">
    <citation type="submission" date="2020-02" db="EMBL/GenBank/DDBJ databases">
        <authorList>
            <person name="Meier V. D."/>
        </authorList>
    </citation>
    <scope>NUCLEOTIDE SEQUENCE</scope>
    <source>
        <strain evidence="3">AVDCRST_MAG89</strain>
    </source>
</reference>
<evidence type="ECO:0000256" key="2">
    <source>
        <dbReference type="SAM" id="SignalP"/>
    </source>
</evidence>
<dbReference type="Pfam" id="PF11306">
    <property type="entry name" value="DUF3108"/>
    <property type="match status" value="1"/>
</dbReference>